<dbReference type="AlphaFoldDB" id="A0A915KKU0"/>
<keyword evidence="1" id="KW-1185">Reference proteome</keyword>
<protein>
    <submittedName>
        <fullName evidence="2">Uncharacterized protein</fullName>
    </submittedName>
</protein>
<proteinExistence type="predicted"/>
<dbReference type="WBParaSite" id="nRc.2.0.1.t38440-RA">
    <property type="protein sequence ID" value="nRc.2.0.1.t38440-RA"/>
    <property type="gene ID" value="nRc.2.0.1.g38440"/>
</dbReference>
<dbReference type="Proteomes" id="UP000887565">
    <property type="component" value="Unplaced"/>
</dbReference>
<organism evidence="1 2">
    <name type="scientific">Romanomermis culicivorax</name>
    <name type="common">Nematode worm</name>
    <dbReference type="NCBI Taxonomy" id="13658"/>
    <lineage>
        <taxon>Eukaryota</taxon>
        <taxon>Metazoa</taxon>
        <taxon>Ecdysozoa</taxon>
        <taxon>Nematoda</taxon>
        <taxon>Enoplea</taxon>
        <taxon>Dorylaimia</taxon>
        <taxon>Mermithida</taxon>
        <taxon>Mermithoidea</taxon>
        <taxon>Mermithidae</taxon>
        <taxon>Romanomermis</taxon>
    </lineage>
</organism>
<name>A0A915KKU0_ROMCU</name>
<accession>A0A915KKU0</accession>
<evidence type="ECO:0000313" key="2">
    <source>
        <dbReference type="WBParaSite" id="nRc.2.0.1.t38440-RA"/>
    </source>
</evidence>
<sequence>MRGPTPAGVGRRYPYPVSADTIRRTLNYYNFLAKFLVMCFNQTTMVRKSNHVTVIHSWRMQRSRLNNVWYIKITK</sequence>
<evidence type="ECO:0000313" key="1">
    <source>
        <dbReference type="Proteomes" id="UP000887565"/>
    </source>
</evidence>
<reference evidence="2" key="1">
    <citation type="submission" date="2022-11" db="UniProtKB">
        <authorList>
            <consortium name="WormBaseParasite"/>
        </authorList>
    </citation>
    <scope>IDENTIFICATION</scope>
</reference>